<reference evidence="3" key="4">
    <citation type="journal article" date="2015" name="G3 (Bethesda)">
        <title>Genome sequences of three phytopathogenic species of the Magnaporthaceae family of fungi.</title>
        <authorList>
            <person name="Okagaki L.H."/>
            <person name="Nunes C.C."/>
            <person name="Sailsbery J."/>
            <person name="Clay B."/>
            <person name="Brown D."/>
            <person name="John T."/>
            <person name="Oh Y."/>
            <person name="Young N."/>
            <person name="Fitzgerald M."/>
            <person name="Haas B.J."/>
            <person name="Zeng Q."/>
            <person name="Young S."/>
            <person name="Adiconis X."/>
            <person name="Fan L."/>
            <person name="Levin J.Z."/>
            <person name="Mitchell T.K."/>
            <person name="Okubara P.A."/>
            <person name="Farman M.L."/>
            <person name="Kohn L.M."/>
            <person name="Birren B."/>
            <person name="Ma L.-J."/>
            <person name="Dean R.A."/>
        </authorList>
    </citation>
    <scope>NUCLEOTIDE SEQUENCE</scope>
    <source>
        <strain evidence="3">R3-111a-1</strain>
    </source>
</reference>
<evidence type="ECO:0000256" key="1">
    <source>
        <dbReference type="SAM" id="MobiDB-lite"/>
    </source>
</evidence>
<dbReference type="AlphaFoldDB" id="J3NX97"/>
<evidence type="ECO:0000313" key="4">
    <source>
        <dbReference type="Proteomes" id="UP000006039"/>
    </source>
</evidence>
<proteinExistence type="predicted"/>
<dbReference type="Proteomes" id="UP000006039">
    <property type="component" value="Unassembled WGS sequence"/>
</dbReference>
<feature type="compositionally biased region" description="Low complexity" evidence="1">
    <location>
        <begin position="24"/>
        <end position="33"/>
    </location>
</feature>
<dbReference type="HOGENOM" id="CLU_2184137_0_0_1"/>
<protein>
    <submittedName>
        <fullName evidence="2 3">Uncharacterized protein</fullName>
    </submittedName>
</protein>
<reference evidence="4" key="1">
    <citation type="submission" date="2010-07" db="EMBL/GenBank/DDBJ databases">
        <title>The genome sequence of Gaeumannomyces graminis var. tritici strain R3-111a-1.</title>
        <authorList>
            <consortium name="The Broad Institute Genome Sequencing Platform"/>
            <person name="Ma L.-J."/>
            <person name="Dead R."/>
            <person name="Young S."/>
            <person name="Zeng Q."/>
            <person name="Koehrsen M."/>
            <person name="Alvarado L."/>
            <person name="Berlin A."/>
            <person name="Chapman S.B."/>
            <person name="Chen Z."/>
            <person name="Freedman E."/>
            <person name="Gellesch M."/>
            <person name="Goldberg J."/>
            <person name="Griggs A."/>
            <person name="Gujja S."/>
            <person name="Heilman E.R."/>
            <person name="Heiman D."/>
            <person name="Hepburn T."/>
            <person name="Howarth C."/>
            <person name="Jen D."/>
            <person name="Larson L."/>
            <person name="Mehta T."/>
            <person name="Neiman D."/>
            <person name="Pearson M."/>
            <person name="Roberts A."/>
            <person name="Saif S."/>
            <person name="Shea T."/>
            <person name="Shenoy N."/>
            <person name="Sisk P."/>
            <person name="Stolte C."/>
            <person name="Sykes S."/>
            <person name="Walk T."/>
            <person name="White J."/>
            <person name="Yandava C."/>
            <person name="Haas B."/>
            <person name="Nusbaum C."/>
            <person name="Birren B."/>
        </authorList>
    </citation>
    <scope>NUCLEOTIDE SEQUENCE [LARGE SCALE GENOMIC DNA]</scope>
    <source>
        <strain evidence="4">R3-111a-1</strain>
    </source>
</reference>
<sequence>MCVPSPDDRRPPLAGLDTSPAFISTPSLRTRPRTTYCASPDPLNRLSPSLVRAGPDSFVGRQLATTTSLDMRTEATGAAAEADAERTFARVGLTLAGTAGLRDAQDLRW</sequence>
<dbReference type="RefSeq" id="XP_009221979.1">
    <property type="nucleotide sequence ID" value="XM_009223715.1"/>
</dbReference>
<accession>J3NX97</accession>
<dbReference type="EnsemblFungi" id="EJT75979">
    <property type="protein sequence ID" value="EJT75979"/>
    <property type="gene ID" value="GGTG_05904"/>
</dbReference>
<organism evidence="2">
    <name type="scientific">Gaeumannomyces tritici (strain R3-111a-1)</name>
    <name type="common">Wheat and barley take-all root rot fungus</name>
    <name type="synonym">Gaeumannomyces graminis var. tritici</name>
    <dbReference type="NCBI Taxonomy" id="644352"/>
    <lineage>
        <taxon>Eukaryota</taxon>
        <taxon>Fungi</taxon>
        <taxon>Dikarya</taxon>
        <taxon>Ascomycota</taxon>
        <taxon>Pezizomycotina</taxon>
        <taxon>Sordariomycetes</taxon>
        <taxon>Sordariomycetidae</taxon>
        <taxon>Magnaporthales</taxon>
        <taxon>Magnaporthaceae</taxon>
        <taxon>Gaeumannomyces</taxon>
    </lineage>
</organism>
<feature type="region of interest" description="Disordered" evidence="1">
    <location>
        <begin position="1"/>
        <end position="33"/>
    </location>
</feature>
<feature type="compositionally biased region" description="Basic and acidic residues" evidence="1">
    <location>
        <begin position="1"/>
        <end position="11"/>
    </location>
</feature>
<reference evidence="2" key="2">
    <citation type="submission" date="2010-07" db="EMBL/GenBank/DDBJ databases">
        <authorList>
            <consortium name="The Broad Institute Genome Sequencing Platform"/>
            <consortium name="Broad Institute Genome Sequencing Center for Infectious Disease"/>
            <person name="Ma L.-J."/>
            <person name="Dead R."/>
            <person name="Young S."/>
            <person name="Zeng Q."/>
            <person name="Koehrsen M."/>
            <person name="Alvarado L."/>
            <person name="Berlin A."/>
            <person name="Chapman S.B."/>
            <person name="Chen Z."/>
            <person name="Freedman E."/>
            <person name="Gellesch M."/>
            <person name="Goldberg J."/>
            <person name="Griggs A."/>
            <person name="Gujja S."/>
            <person name="Heilman E.R."/>
            <person name="Heiman D."/>
            <person name="Hepburn T."/>
            <person name="Howarth C."/>
            <person name="Jen D."/>
            <person name="Larson L."/>
            <person name="Mehta T."/>
            <person name="Neiman D."/>
            <person name="Pearson M."/>
            <person name="Roberts A."/>
            <person name="Saif S."/>
            <person name="Shea T."/>
            <person name="Shenoy N."/>
            <person name="Sisk P."/>
            <person name="Stolte C."/>
            <person name="Sykes S."/>
            <person name="Walk T."/>
            <person name="White J."/>
            <person name="Yandava C."/>
            <person name="Haas B."/>
            <person name="Nusbaum C."/>
            <person name="Birren B."/>
        </authorList>
    </citation>
    <scope>NUCLEOTIDE SEQUENCE</scope>
    <source>
        <strain evidence="2">R3-111a-1</strain>
    </source>
</reference>
<evidence type="ECO:0000313" key="3">
    <source>
        <dbReference type="EnsemblFungi" id="EJT75979"/>
    </source>
</evidence>
<keyword evidence="4" id="KW-1185">Reference proteome</keyword>
<dbReference type="VEuPathDB" id="FungiDB:GGTG_05904"/>
<dbReference type="GeneID" id="20346362"/>
<name>J3NX97_GAET3</name>
<gene>
    <name evidence="3" type="primary">20346362</name>
    <name evidence="2" type="ORF">GGTG_05904</name>
</gene>
<evidence type="ECO:0000313" key="2">
    <source>
        <dbReference type="EMBL" id="EJT75979.1"/>
    </source>
</evidence>
<reference evidence="2" key="3">
    <citation type="submission" date="2010-09" db="EMBL/GenBank/DDBJ databases">
        <title>Annotation of Gaeumannomyces graminis var. tritici R3-111a-1.</title>
        <authorList>
            <consortium name="The Broad Institute Genome Sequencing Platform"/>
            <person name="Ma L.-J."/>
            <person name="Dead R."/>
            <person name="Young S.K."/>
            <person name="Zeng Q."/>
            <person name="Gargeya S."/>
            <person name="Fitzgerald M."/>
            <person name="Haas B."/>
            <person name="Abouelleil A."/>
            <person name="Alvarado L."/>
            <person name="Arachchi H.M."/>
            <person name="Berlin A."/>
            <person name="Brown A."/>
            <person name="Chapman S.B."/>
            <person name="Chen Z."/>
            <person name="Dunbar C."/>
            <person name="Freedman E."/>
            <person name="Gearin G."/>
            <person name="Gellesch M."/>
            <person name="Goldberg J."/>
            <person name="Griggs A."/>
            <person name="Gujja S."/>
            <person name="Heiman D."/>
            <person name="Howarth C."/>
            <person name="Larson L."/>
            <person name="Lui A."/>
            <person name="MacDonald P.J.P."/>
            <person name="Mehta T."/>
            <person name="Montmayeur A."/>
            <person name="Murphy C."/>
            <person name="Neiman D."/>
            <person name="Pearson M."/>
            <person name="Priest M."/>
            <person name="Roberts A."/>
            <person name="Saif S."/>
            <person name="Shea T."/>
            <person name="Shenoy N."/>
            <person name="Sisk P."/>
            <person name="Stolte C."/>
            <person name="Sykes S."/>
            <person name="Yandava C."/>
            <person name="Wortman J."/>
            <person name="Nusbaum C."/>
            <person name="Birren B."/>
        </authorList>
    </citation>
    <scope>NUCLEOTIDE SEQUENCE</scope>
    <source>
        <strain evidence="2">R3-111a-1</strain>
    </source>
</reference>
<reference evidence="3" key="5">
    <citation type="submission" date="2018-04" db="UniProtKB">
        <authorList>
            <consortium name="EnsemblFungi"/>
        </authorList>
    </citation>
    <scope>IDENTIFICATION</scope>
    <source>
        <strain evidence="3">R3-111a-1</strain>
    </source>
</reference>
<dbReference type="EMBL" id="GL385397">
    <property type="protein sequence ID" value="EJT75979.1"/>
    <property type="molecule type" value="Genomic_DNA"/>
</dbReference>